<keyword evidence="7" id="KW-0812">Transmembrane</keyword>
<organism evidence="10 11">
    <name type="scientific">Lysinibacillus telephonicus</name>
    <dbReference type="NCBI Taxonomy" id="1714840"/>
    <lineage>
        <taxon>Bacteria</taxon>
        <taxon>Bacillati</taxon>
        <taxon>Bacillota</taxon>
        <taxon>Bacilli</taxon>
        <taxon>Bacillales</taxon>
        <taxon>Bacillaceae</taxon>
        <taxon>Lysinibacillus</taxon>
    </lineage>
</organism>
<evidence type="ECO:0000313" key="11">
    <source>
        <dbReference type="Proteomes" id="UP000276349"/>
    </source>
</evidence>
<dbReference type="InterPro" id="IPR004089">
    <property type="entry name" value="MCPsignal_dom"/>
</dbReference>
<dbReference type="EMBL" id="RXNR01000009">
    <property type="protein sequence ID" value="RTQ94947.1"/>
    <property type="molecule type" value="Genomic_DNA"/>
</dbReference>
<comment type="caution">
    <text evidence="10">The sequence shown here is derived from an EMBL/GenBank/DDBJ whole genome shotgun (WGS) entry which is preliminary data.</text>
</comment>
<dbReference type="GO" id="GO:0006935">
    <property type="term" value="P:chemotaxis"/>
    <property type="evidence" value="ECO:0007669"/>
    <property type="project" value="InterPro"/>
</dbReference>
<keyword evidence="4 6" id="KW-0807">Transducer</keyword>
<evidence type="ECO:0000256" key="3">
    <source>
        <dbReference type="ARBA" id="ARBA00023136"/>
    </source>
</evidence>
<gene>
    <name evidence="10" type="ORF">EKG35_04675</name>
</gene>
<name>A0A3S0I3B6_9BACI</name>
<evidence type="ECO:0000259" key="8">
    <source>
        <dbReference type="PROSITE" id="PS50111"/>
    </source>
</evidence>
<comment type="similarity">
    <text evidence="5">Belongs to the methyl-accepting chemotaxis (MCP) protein family.</text>
</comment>
<protein>
    <submittedName>
        <fullName evidence="10">HAMP domain-containing protein</fullName>
    </submittedName>
</protein>
<dbReference type="GO" id="GO:0004888">
    <property type="term" value="F:transmembrane signaling receptor activity"/>
    <property type="evidence" value="ECO:0007669"/>
    <property type="project" value="InterPro"/>
</dbReference>
<dbReference type="CDD" id="cd06225">
    <property type="entry name" value="HAMP"/>
    <property type="match status" value="1"/>
</dbReference>
<dbReference type="SMART" id="SM00283">
    <property type="entry name" value="MA"/>
    <property type="match status" value="1"/>
</dbReference>
<evidence type="ECO:0000313" key="10">
    <source>
        <dbReference type="EMBL" id="RTQ94947.1"/>
    </source>
</evidence>
<dbReference type="PANTHER" id="PTHR32089">
    <property type="entry name" value="METHYL-ACCEPTING CHEMOTAXIS PROTEIN MCPB"/>
    <property type="match status" value="1"/>
</dbReference>
<dbReference type="PANTHER" id="PTHR32089:SF112">
    <property type="entry name" value="LYSOZYME-LIKE PROTEIN-RELATED"/>
    <property type="match status" value="1"/>
</dbReference>
<dbReference type="PROSITE" id="PS50885">
    <property type="entry name" value="HAMP"/>
    <property type="match status" value="1"/>
</dbReference>
<dbReference type="Proteomes" id="UP000276349">
    <property type="component" value="Unassembled WGS sequence"/>
</dbReference>
<feature type="domain" description="Methyl-accepting transducer" evidence="8">
    <location>
        <begin position="273"/>
        <end position="509"/>
    </location>
</feature>
<keyword evidence="7" id="KW-1133">Transmembrane helix</keyword>
<dbReference type="InterPro" id="IPR003660">
    <property type="entry name" value="HAMP_dom"/>
</dbReference>
<dbReference type="Pfam" id="PF00672">
    <property type="entry name" value="HAMP"/>
    <property type="match status" value="1"/>
</dbReference>
<dbReference type="RefSeq" id="WP_126293229.1">
    <property type="nucleotide sequence ID" value="NZ_CP155468.1"/>
</dbReference>
<keyword evidence="11" id="KW-1185">Reference proteome</keyword>
<dbReference type="GO" id="GO:0005886">
    <property type="term" value="C:plasma membrane"/>
    <property type="evidence" value="ECO:0007669"/>
    <property type="project" value="UniProtKB-SubCell"/>
</dbReference>
<dbReference type="AlphaFoldDB" id="A0A3S0I3B6"/>
<evidence type="ECO:0000256" key="6">
    <source>
        <dbReference type="PROSITE-ProRule" id="PRU00284"/>
    </source>
</evidence>
<dbReference type="InterPro" id="IPR004090">
    <property type="entry name" value="Chemotax_Me-accpt_rcpt"/>
</dbReference>
<sequence>MSIGAKLNATIYSLIILICISVGVSIFNVNNIEEKMEEALDYRVTQILIADEIRYAIAMQGLSVRDIVSGSTQAREDLAHYQGLLDENINKLSALVSSDTMKGYLDEIIEYEERYKNNLNLAQAAADEGDTNQVAIIINNLKEDDRRLTEVVSKVLDFQNTKINEINAKADSAIATSKAISIGVLIISIIISVFLVIYIRKTIKTPLRKVVDSVKIVSTGDLTEEDIKVTSKDEIGQLSNAFNSMKNNLKTLIYSVQQNTEHLSAAAEELSASTEEVTATTEDVTKRVNATTETVKSSSQAAYESARSMEETAAGVQRIAESTQELHNSSMDASETATKGKEIIRQANEQMNMINQSTESVNILVQKLSKQTEEIERISKVITEITEQTNLLALNAAIEAARAGEHGKGFAVVADEVRKLAEESKESASQIFALTSEIKLDTENVEKAVSESLSSVQDGVQIIEVAGDSFSNIVQAVENMTIQIQEISATSEQISASAEEVSASVNEISRGSSESANDVEQIALAIEEQAATMEQINVVAVELSDKAQSLQNEIQKFKI</sequence>
<dbReference type="Gene3D" id="1.10.8.500">
    <property type="entry name" value="HAMP domain in histidine kinase"/>
    <property type="match status" value="1"/>
</dbReference>
<dbReference type="GO" id="GO:0007165">
    <property type="term" value="P:signal transduction"/>
    <property type="evidence" value="ECO:0007669"/>
    <property type="project" value="UniProtKB-KW"/>
</dbReference>
<evidence type="ECO:0000259" key="9">
    <source>
        <dbReference type="PROSITE" id="PS50885"/>
    </source>
</evidence>
<evidence type="ECO:0000256" key="4">
    <source>
        <dbReference type="ARBA" id="ARBA00023224"/>
    </source>
</evidence>
<dbReference type="PRINTS" id="PR00260">
    <property type="entry name" value="CHEMTRNSDUCR"/>
</dbReference>
<accession>A0A3S0I3B6</accession>
<dbReference type="PROSITE" id="PS50111">
    <property type="entry name" value="CHEMOTAXIS_TRANSDUC_2"/>
    <property type="match status" value="1"/>
</dbReference>
<evidence type="ECO:0000256" key="5">
    <source>
        <dbReference type="ARBA" id="ARBA00029447"/>
    </source>
</evidence>
<feature type="transmembrane region" description="Helical" evidence="7">
    <location>
        <begin position="7"/>
        <end position="27"/>
    </location>
</feature>
<evidence type="ECO:0000256" key="2">
    <source>
        <dbReference type="ARBA" id="ARBA00022475"/>
    </source>
</evidence>
<dbReference type="OrthoDB" id="2168386at2"/>
<keyword evidence="3 7" id="KW-0472">Membrane</keyword>
<feature type="domain" description="HAMP" evidence="9">
    <location>
        <begin position="201"/>
        <end position="254"/>
    </location>
</feature>
<dbReference type="CDD" id="cd11386">
    <property type="entry name" value="MCP_signal"/>
    <property type="match status" value="1"/>
</dbReference>
<comment type="subcellular location">
    <subcellularLocation>
        <location evidence="1">Cell membrane</location>
    </subcellularLocation>
</comment>
<evidence type="ECO:0000256" key="7">
    <source>
        <dbReference type="SAM" id="Phobius"/>
    </source>
</evidence>
<dbReference type="Pfam" id="PF00015">
    <property type="entry name" value="MCPsignal"/>
    <property type="match status" value="1"/>
</dbReference>
<reference evidence="10 11" key="1">
    <citation type="submission" date="2018-12" db="EMBL/GenBank/DDBJ databases">
        <authorList>
            <person name="Yu L."/>
        </authorList>
    </citation>
    <scope>NUCLEOTIDE SEQUENCE [LARGE SCALE GENOMIC DNA]</scope>
    <source>
        <strain evidence="10 11">S5H2222</strain>
    </source>
</reference>
<dbReference type="Gene3D" id="1.10.287.950">
    <property type="entry name" value="Methyl-accepting chemotaxis protein"/>
    <property type="match status" value="1"/>
</dbReference>
<proteinExistence type="inferred from homology"/>
<feature type="transmembrane region" description="Helical" evidence="7">
    <location>
        <begin position="179"/>
        <end position="199"/>
    </location>
</feature>
<evidence type="ECO:0000256" key="1">
    <source>
        <dbReference type="ARBA" id="ARBA00004236"/>
    </source>
</evidence>
<dbReference type="SUPFAM" id="SSF58104">
    <property type="entry name" value="Methyl-accepting chemotaxis protein (MCP) signaling domain"/>
    <property type="match status" value="1"/>
</dbReference>
<dbReference type="SMART" id="SM00304">
    <property type="entry name" value="HAMP"/>
    <property type="match status" value="1"/>
</dbReference>
<keyword evidence="2" id="KW-1003">Cell membrane</keyword>